<dbReference type="AlphaFoldDB" id="A0AA51RVN5"/>
<dbReference type="CDD" id="cd00093">
    <property type="entry name" value="HTH_XRE"/>
    <property type="match status" value="1"/>
</dbReference>
<dbReference type="PANTHER" id="PTHR46558:SF4">
    <property type="entry name" value="DNA-BIDING PHAGE PROTEIN"/>
    <property type="match status" value="1"/>
</dbReference>
<dbReference type="GO" id="GO:0003677">
    <property type="term" value="F:DNA binding"/>
    <property type="evidence" value="ECO:0007669"/>
    <property type="project" value="UniProtKB-KW"/>
</dbReference>
<evidence type="ECO:0000256" key="1">
    <source>
        <dbReference type="ARBA" id="ARBA00023125"/>
    </source>
</evidence>
<dbReference type="EMBL" id="CP133548">
    <property type="protein sequence ID" value="WMS88354.1"/>
    <property type="molecule type" value="Genomic_DNA"/>
</dbReference>
<dbReference type="InterPro" id="IPR001387">
    <property type="entry name" value="Cro/C1-type_HTH"/>
</dbReference>
<feature type="domain" description="HTH cro/C1-type" evidence="2">
    <location>
        <begin position="5"/>
        <end position="59"/>
    </location>
</feature>
<sequence length="63" mass="7156">MNNRVKVKRAEHDLTQQDLADKIGVSRQTINAIEKGKYDPSLPIAFKLAAVFQCQIEDLFIPE</sequence>
<proteinExistence type="predicted"/>
<dbReference type="SUPFAM" id="SSF47413">
    <property type="entry name" value="lambda repressor-like DNA-binding domains"/>
    <property type="match status" value="1"/>
</dbReference>
<protein>
    <submittedName>
        <fullName evidence="3">Helix-turn-helix transcriptional regulator</fullName>
    </submittedName>
</protein>
<dbReference type="Proteomes" id="UP001239782">
    <property type="component" value="Chromosome"/>
</dbReference>
<evidence type="ECO:0000313" key="3">
    <source>
        <dbReference type="EMBL" id="WMS88354.1"/>
    </source>
</evidence>
<dbReference type="Pfam" id="PF01381">
    <property type="entry name" value="HTH_3"/>
    <property type="match status" value="1"/>
</dbReference>
<evidence type="ECO:0000313" key="4">
    <source>
        <dbReference type="Proteomes" id="UP001239782"/>
    </source>
</evidence>
<accession>A0AA51RVN5</accession>
<dbReference type="InterPro" id="IPR010982">
    <property type="entry name" value="Lambda_DNA-bd_dom_sf"/>
</dbReference>
<dbReference type="Gene3D" id="1.10.260.40">
    <property type="entry name" value="lambda repressor-like DNA-binding domains"/>
    <property type="match status" value="1"/>
</dbReference>
<gene>
    <name evidence="3" type="ORF">Q9312_05395</name>
</gene>
<dbReference type="PANTHER" id="PTHR46558">
    <property type="entry name" value="TRACRIPTIONAL REGULATORY PROTEIN-RELATED-RELATED"/>
    <property type="match status" value="1"/>
</dbReference>
<keyword evidence="1" id="KW-0238">DNA-binding</keyword>
<evidence type="ECO:0000259" key="2">
    <source>
        <dbReference type="PROSITE" id="PS50943"/>
    </source>
</evidence>
<reference evidence="3 4" key="1">
    <citation type="submission" date="2023-08" db="EMBL/GenBank/DDBJ databases">
        <title>Pleionea litopenaei sp. nov., isolated from stomach of juvenile Litopenaeus vannamei.</title>
        <authorList>
            <person name="Rho A.M."/>
            <person name="Hwang C.Y."/>
        </authorList>
    </citation>
    <scope>NUCLEOTIDE SEQUENCE [LARGE SCALE GENOMIC DNA]</scope>
    <source>
        <strain evidence="3 4">HL-JVS1</strain>
    </source>
</reference>
<dbReference type="PROSITE" id="PS50943">
    <property type="entry name" value="HTH_CROC1"/>
    <property type="match status" value="1"/>
</dbReference>
<keyword evidence="4" id="KW-1185">Reference proteome</keyword>
<dbReference type="RefSeq" id="WP_309203565.1">
    <property type="nucleotide sequence ID" value="NZ_CP133548.1"/>
</dbReference>
<name>A0AA51RVN5_9GAMM</name>
<dbReference type="KEGG" id="plei:Q9312_05395"/>
<dbReference type="SMART" id="SM00530">
    <property type="entry name" value="HTH_XRE"/>
    <property type="match status" value="1"/>
</dbReference>
<organism evidence="3 4">
    <name type="scientific">Pleionea litopenaei</name>
    <dbReference type="NCBI Taxonomy" id="3070815"/>
    <lineage>
        <taxon>Bacteria</taxon>
        <taxon>Pseudomonadati</taxon>
        <taxon>Pseudomonadota</taxon>
        <taxon>Gammaproteobacteria</taxon>
        <taxon>Oceanospirillales</taxon>
        <taxon>Pleioneaceae</taxon>
        <taxon>Pleionea</taxon>
    </lineage>
</organism>